<dbReference type="EMBL" id="JAARUV010000002">
    <property type="protein sequence ID" value="MBC1779077.1"/>
    <property type="molecule type" value="Genomic_DNA"/>
</dbReference>
<dbReference type="InterPro" id="IPR001296">
    <property type="entry name" value="Glyco_trans_1"/>
</dbReference>
<protein>
    <submittedName>
        <fullName evidence="3">Glycosyltransferase family 4 protein</fullName>
    </submittedName>
</protein>
<feature type="domain" description="Glycosyl transferase family 1" evidence="1">
    <location>
        <begin position="175"/>
        <end position="325"/>
    </location>
</feature>
<dbReference type="Proteomes" id="UP000547643">
    <property type="component" value="Unassembled WGS sequence"/>
</dbReference>
<evidence type="ECO:0000313" key="4">
    <source>
        <dbReference type="EMBL" id="MBC2243207.1"/>
    </source>
</evidence>
<evidence type="ECO:0000259" key="2">
    <source>
        <dbReference type="Pfam" id="PF13439"/>
    </source>
</evidence>
<evidence type="ECO:0000313" key="6">
    <source>
        <dbReference type="Proteomes" id="UP000550367"/>
    </source>
</evidence>
<accession>A0A7X0XRR5</accession>
<organism evidence="3 5">
    <name type="scientific">Listeria booriae</name>
    <dbReference type="NCBI Taxonomy" id="1552123"/>
    <lineage>
        <taxon>Bacteria</taxon>
        <taxon>Bacillati</taxon>
        <taxon>Bacillota</taxon>
        <taxon>Bacilli</taxon>
        <taxon>Bacillales</taxon>
        <taxon>Listeriaceae</taxon>
        <taxon>Listeria</taxon>
    </lineage>
</organism>
<evidence type="ECO:0000313" key="3">
    <source>
        <dbReference type="EMBL" id="MBC1779077.1"/>
    </source>
</evidence>
<keyword evidence="3" id="KW-0808">Transferase</keyword>
<dbReference type="SUPFAM" id="SSF53756">
    <property type="entry name" value="UDP-Glycosyltransferase/glycogen phosphorylase"/>
    <property type="match status" value="1"/>
</dbReference>
<dbReference type="Gene3D" id="3.40.50.2000">
    <property type="entry name" value="Glycogen Phosphorylase B"/>
    <property type="match status" value="2"/>
</dbReference>
<reference evidence="5 6" key="1">
    <citation type="submission" date="2020-03" db="EMBL/GenBank/DDBJ databases">
        <title>Soil Listeria distribution.</title>
        <authorList>
            <person name="Liao J."/>
            <person name="Wiedmann M."/>
        </authorList>
    </citation>
    <scope>NUCLEOTIDE SEQUENCE [LARGE SCALE GENOMIC DNA]</scope>
    <source>
        <strain evidence="4 6">FSL L7-0153</strain>
        <strain evidence="3 5">FSL L7-1017</strain>
    </source>
</reference>
<sequence>MKILVIANMFPSKEYPSYGVFVKNHVHLMKEAADEVETITMRKELNKRKKLWLYVCFYWRIFFTLLFKKHDLVYLHYASHSAFPILGAKFLNRKINLTVNVHGSDVFPETTFQERLQQWVQRLLKKANHVVVPSDYFKQVIMKRYGIASELILISPSGGVNRTLFAPQKMERDMSLFRVGYVGRIDVDKGWDDALRGFSEFKHQSGRKAELIMVGSGKENAQKEALIEELDLQNDVRCYDLLPQEELVALYNEMDVFVFPSRRQGESLGLVGIEAMACGVPVIGSEIAGIKGYLVEGKNGYFTEPGKPYSIAEKLLAFNASSEDEKRELKRHAFYSAAPYDQLHVQKDMTEMLTVLAK</sequence>
<evidence type="ECO:0000313" key="5">
    <source>
        <dbReference type="Proteomes" id="UP000547643"/>
    </source>
</evidence>
<dbReference type="PANTHER" id="PTHR45947">
    <property type="entry name" value="SULFOQUINOVOSYL TRANSFERASE SQD2"/>
    <property type="match status" value="1"/>
</dbReference>
<dbReference type="Pfam" id="PF00534">
    <property type="entry name" value="Glycos_transf_1"/>
    <property type="match status" value="1"/>
</dbReference>
<proteinExistence type="predicted"/>
<dbReference type="InterPro" id="IPR050194">
    <property type="entry name" value="Glycosyltransferase_grp1"/>
</dbReference>
<comment type="caution">
    <text evidence="3">The sequence shown here is derived from an EMBL/GenBank/DDBJ whole genome shotgun (WGS) entry which is preliminary data.</text>
</comment>
<name>A0A7X0XRR5_9LIST</name>
<dbReference type="PANTHER" id="PTHR45947:SF3">
    <property type="entry name" value="SULFOQUINOVOSYL TRANSFERASE SQD2"/>
    <property type="match status" value="1"/>
</dbReference>
<dbReference type="RefSeq" id="WP_185495036.1">
    <property type="nucleotide sequence ID" value="NZ_JAARUV010000002.1"/>
</dbReference>
<evidence type="ECO:0000259" key="1">
    <source>
        <dbReference type="Pfam" id="PF00534"/>
    </source>
</evidence>
<dbReference type="Proteomes" id="UP000550367">
    <property type="component" value="Unassembled WGS sequence"/>
</dbReference>
<dbReference type="GO" id="GO:0016757">
    <property type="term" value="F:glycosyltransferase activity"/>
    <property type="evidence" value="ECO:0007669"/>
    <property type="project" value="InterPro"/>
</dbReference>
<dbReference type="CDD" id="cd03801">
    <property type="entry name" value="GT4_PimA-like"/>
    <property type="match status" value="1"/>
</dbReference>
<dbReference type="AlphaFoldDB" id="A0A7X0XRR5"/>
<feature type="domain" description="Glycosyltransferase subfamily 4-like N-terminal" evidence="2">
    <location>
        <begin position="44"/>
        <end position="153"/>
    </location>
</feature>
<dbReference type="Pfam" id="PF13439">
    <property type="entry name" value="Glyco_transf_4"/>
    <property type="match status" value="1"/>
</dbReference>
<gene>
    <name evidence="3" type="ORF">HCA46_09530</name>
    <name evidence="4" type="ORF">HCB25_03940</name>
</gene>
<dbReference type="EMBL" id="JAARYY010000002">
    <property type="protein sequence ID" value="MBC2243207.1"/>
    <property type="molecule type" value="Genomic_DNA"/>
</dbReference>
<dbReference type="InterPro" id="IPR028098">
    <property type="entry name" value="Glyco_trans_4-like_N"/>
</dbReference>